<sequence length="177" mass="19619">METCAECGFEPAEIEAEETPGLIRRFSALHRDRLVGRAVDEGRRAELRVRPQRGVWSPLEYAGHLRDVYALFDRRVRAVLSEPGGVLEVIDHDAVVARGAYDRLDPEALAADLGACADRLAATLTGVRPEQWPWYGARAGERRTIEEIAKRAVHESRHHLMDVERILASSPGASVGC</sequence>
<comment type="caution">
    <text evidence="2">The sequence shown here is derived from an EMBL/GenBank/DDBJ whole genome shotgun (WGS) entry which is preliminary data.</text>
</comment>
<evidence type="ECO:0000313" key="3">
    <source>
        <dbReference type="Proteomes" id="UP001500212"/>
    </source>
</evidence>
<dbReference type="Proteomes" id="UP001500212">
    <property type="component" value="Unassembled WGS sequence"/>
</dbReference>
<dbReference type="Pfam" id="PF12867">
    <property type="entry name" value="DinB_2"/>
    <property type="match status" value="1"/>
</dbReference>
<dbReference type="Gene3D" id="1.20.120.450">
    <property type="entry name" value="dinb family like domain"/>
    <property type="match status" value="1"/>
</dbReference>
<name>A0ABP8TD19_9ACTN</name>
<protein>
    <submittedName>
        <fullName evidence="2">DinB family protein</fullName>
    </submittedName>
</protein>
<evidence type="ECO:0000259" key="1">
    <source>
        <dbReference type="Pfam" id="PF12867"/>
    </source>
</evidence>
<keyword evidence="3" id="KW-1185">Reference proteome</keyword>
<dbReference type="SUPFAM" id="SSF109854">
    <property type="entry name" value="DinB/YfiT-like putative metalloenzymes"/>
    <property type="match status" value="1"/>
</dbReference>
<dbReference type="EMBL" id="BAABHJ010000001">
    <property type="protein sequence ID" value="GAA4601646.1"/>
    <property type="molecule type" value="Genomic_DNA"/>
</dbReference>
<evidence type="ECO:0000313" key="2">
    <source>
        <dbReference type="EMBL" id="GAA4601646.1"/>
    </source>
</evidence>
<gene>
    <name evidence="2" type="ORF">GCM10023195_04450</name>
</gene>
<accession>A0ABP8TD19</accession>
<feature type="domain" description="DinB-like" evidence="1">
    <location>
        <begin position="40"/>
        <end position="160"/>
    </location>
</feature>
<dbReference type="InterPro" id="IPR034660">
    <property type="entry name" value="DinB/YfiT-like"/>
</dbReference>
<organism evidence="2 3">
    <name type="scientific">Actinoallomurus liliacearum</name>
    <dbReference type="NCBI Taxonomy" id="1080073"/>
    <lineage>
        <taxon>Bacteria</taxon>
        <taxon>Bacillati</taxon>
        <taxon>Actinomycetota</taxon>
        <taxon>Actinomycetes</taxon>
        <taxon>Streptosporangiales</taxon>
        <taxon>Thermomonosporaceae</taxon>
        <taxon>Actinoallomurus</taxon>
    </lineage>
</organism>
<dbReference type="InterPro" id="IPR024775">
    <property type="entry name" value="DinB-like"/>
</dbReference>
<reference evidence="3" key="1">
    <citation type="journal article" date="2019" name="Int. J. Syst. Evol. Microbiol.">
        <title>The Global Catalogue of Microorganisms (GCM) 10K type strain sequencing project: providing services to taxonomists for standard genome sequencing and annotation.</title>
        <authorList>
            <consortium name="The Broad Institute Genomics Platform"/>
            <consortium name="The Broad Institute Genome Sequencing Center for Infectious Disease"/>
            <person name="Wu L."/>
            <person name="Ma J."/>
        </authorList>
    </citation>
    <scope>NUCLEOTIDE SEQUENCE [LARGE SCALE GENOMIC DNA]</scope>
    <source>
        <strain evidence="3">JCM 17938</strain>
    </source>
</reference>
<dbReference type="RefSeq" id="WP_345347266.1">
    <property type="nucleotide sequence ID" value="NZ_BAABHJ010000001.1"/>
</dbReference>
<proteinExistence type="predicted"/>